<dbReference type="Proteomes" id="UP000014760">
    <property type="component" value="Unassembled WGS sequence"/>
</dbReference>
<dbReference type="SMART" id="SM00450">
    <property type="entry name" value="RHOD"/>
    <property type="match status" value="1"/>
</dbReference>
<dbReference type="HOGENOM" id="CLU_089574_0_0_1"/>
<gene>
    <name evidence="2" type="ORF">CAPTEDRAFT_222202</name>
</gene>
<feature type="domain" description="Rhodanese" evidence="1">
    <location>
        <begin position="103"/>
        <end position="203"/>
    </location>
</feature>
<evidence type="ECO:0000313" key="4">
    <source>
        <dbReference type="Proteomes" id="UP000014760"/>
    </source>
</evidence>
<dbReference type="PROSITE" id="PS50206">
    <property type="entry name" value="RHODANESE_3"/>
    <property type="match status" value="1"/>
</dbReference>
<reference evidence="2 4" key="2">
    <citation type="journal article" date="2013" name="Nature">
        <title>Insights into bilaterian evolution from three spiralian genomes.</title>
        <authorList>
            <person name="Simakov O."/>
            <person name="Marletaz F."/>
            <person name="Cho S.J."/>
            <person name="Edsinger-Gonzales E."/>
            <person name="Havlak P."/>
            <person name="Hellsten U."/>
            <person name="Kuo D.H."/>
            <person name="Larsson T."/>
            <person name="Lv J."/>
            <person name="Arendt D."/>
            <person name="Savage R."/>
            <person name="Osoegawa K."/>
            <person name="de Jong P."/>
            <person name="Grimwood J."/>
            <person name="Chapman J.A."/>
            <person name="Shapiro H."/>
            <person name="Aerts A."/>
            <person name="Otillar R.P."/>
            <person name="Terry A.Y."/>
            <person name="Boore J.L."/>
            <person name="Grigoriev I.V."/>
            <person name="Lindberg D.R."/>
            <person name="Seaver E.C."/>
            <person name="Weisblat D.A."/>
            <person name="Putnam N.H."/>
            <person name="Rokhsar D.S."/>
        </authorList>
    </citation>
    <scope>NUCLEOTIDE SEQUENCE</scope>
    <source>
        <strain evidence="2 4">I ESC-2004</strain>
    </source>
</reference>
<dbReference type="PANTHER" id="PTHR44086">
    <property type="entry name" value="THIOSULFATE SULFURTRANSFERASE RDL2, MITOCHONDRIAL-RELATED"/>
    <property type="match status" value="1"/>
</dbReference>
<evidence type="ECO:0000313" key="3">
    <source>
        <dbReference type="EnsemblMetazoa" id="CapteP222202"/>
    </source>
</evidence>
<dbReference type="EnsemblMetazoa" id="CapteT222202">
    <property type="protein sequence ID" value="CapteP222202"/>
    <property type="gene ID" value="CapteG222202"/>
</dbReference>
<dbReference type="STRING" id="283909.R7U6K7"/>
<dbReference type="SUPFAM" id="SSF52821">
    <property type="entry name" value="Rhodanese/Cell cycle control phosphatase"/>
    <property type="match status" value="1"/>
</dbReference>
<dbReference type="OMA" id="YEGSWTD"/>
<keyword evidence="4" id="KW-1185">Reference proteome</keyword>
<dbReference type="Pfam" id="PF00581">
    <property type="entry name" value="Rhodanese"/>
    <property type="match status" value="1"/>
</dbReference>
<sequence>MMAKALVAKGSIIGEHLLLRSAATVKSRLFHARSCLAQVAVQPPSSPKYNLTKSPLLQYPAINCRSSNFFCSSCTEQKDEPEKTPRCTRKTDVSYEELCELMQSGDIMLVDVREPKELVAHGRIPNATNIPLGELNSALQLSPEKFQSLYGTELREEDGGSRIVFICRLGVRSLSAIAIAERMGYEGARHVPGGYEEWRARQTEN</sequence>
<dbReference type="FunCoup" id="R7U6K7">
    <property type="interactions" value="136"/>
</dbReference>
<evidence type="ECO:0000313" key="2">
    <source>
        <dbReference type="EMBL" id="ELU01771.1"/>
    </source>
</evidence>
<dbReference type="PANTHER" id="PTHR44086:SF10">
    <property type="entry name" value="THIOSULFATE SULFURTRANSFERASE_RHODANESE-LIKE DOMAIN-CONTAINING PROTEIN 3"/>
    <property type="match status" value="1"/>
</dbReference>
<dbReference type="EMBL" id="KB304688">
    <property type="protein sequence ID" value="ELU01771.1"/>
    <property type="molecule type" value="Genomic_DNA"/>
</dbReference>
<reference evidence="4" key="1">
    <citation type="submission" date="2012-12" db="EMBL/GenBank/DDBJ databases">
        <authorList>
            <person name="Hellsten U."/>
            <person name="Grimwood J."/>
            <person name="Chapman J.A."/>
            <person name="Shapiro H."/>
            <person name="Aerts A."/>
            <person name="Otillar R.P."/>
            <person name="Terry A.Y."/>
            <person name="Boore J.L."/>
            <person name="Simakov O."/>
            <person name="Marletaz F."/>
            <person name="Cho S.-J."/>
            <person name="Edsinger-Gonzales E."/>
            <person name="Havlak P."/>
            <person name="Kuo D.-H."/>
            <person name="Larsson T."/>
            <person name="Lv J."/>
            <person name="Arendt D."/>
            <person name="Savage R."/>
            <person name="Osoegawa K."/>
            <person name="de Jong P."/>
            <person name="Lindberg D.R."/>
            <person name="Seaver E.C."/>
            <person name="Weisblat D.A."/>
            <person name="Putnam N.H."/>
            <person name="Grigoriev I.V."/>
            <person name="Rokhsar D.S."/>
        </authorList>
    </citation>
    <scope>NUCLEOTIDE SEQUENCE</scope>
    <source>
        <strain evidence="4">I ESC-2004</strain>
    </source>
</reference>
<dbReference type="InterPro" id="IPR036873">
    <property type="entry name" value="Rhodanese-like_dom_sf"/>
</dbReference>
<dbReference type="EMBL" id="AMQN01009131">
    <property type="status" value="NOT_ANNOTATED_CDS"/>
    <property type="molecule type" value="Genomic_DNA"/>
</dbReference>
<dbReference type="AlphaFoldDB" id="R7U6K7"/>
<proteinExistence type="predicted"/>
<organism evidence="2">
    <name type="scientific">Capitella teleta</name>
    <name type="common">Polychaete worm</name>
    <dbReference type="NCBI Taxonomy" id="283909"/>
    <lineage>
        <taxon>Eukaryota</taxon>
        <taxon>Metazoa</taxon>
        <taxon>Spiralia</taxon>
        <taxon>Lophotrochozoa</taxon>
        <taxon>Annelida</taxon>
        <taxon>Polychaeta</taxon>
        <taxon>Sedentaria</taxon>
        <taxon>Scolecida</taxon>
        <taxon>Capitellidae</taxon>
        <taxon>Capitella</taxon>
    </lineage>
</organism>
<accession>R7U6K7</accession>
<protein>
    <recommendedName>
        <fullName evidence="1">Rhodanese domain-containing protein</fullName>
    </recommendedName>
</protein>
<name>R7U6K7_CAPTE</name>
<dbReference type="OrthoDB" id="566238at2759"/>
<reference evidence="3" key="3">
    <citation type="submission" date="2015-06" db="UniProtKB">
        <authorList>
            <consortium name="EnsemblMetazoa"/>
        </authorList>
    </citation>
    <scope>IDENTIFICATION</scope>
</reference>
<dbReference type="InterPro" id="IPR001763">
    <property type="entry name" value="Rhodanese-like_dom"/>
</dbReference>
<dbReference type="Gene3D" id="3.40.250.10">
    <property type="entry name" value="Rhodanese-like domain"/>
    <property type="match status" value="1"/>
</dbReference>
<evidence type="ECO:0000259" key="1">
    <source>
        <dbReference type="PROSITE" id="PS50206"/>
    </source>
</evidence>